<dbReference type="AlphaFoldDB" id="A0A1I4DXI0"/>
<evidence type="ECO:0000256" key="2">
    <source>
        <dbReference type="ARBA" id="ARBA00022763"/>
    </source>
</evidence>
<dbReference type="InterPro" id="IPR006197">
    <property type="entry name" value="Peptidase_S24_LexA"/>
</dbReference>
<dbReference type="PANTHER" id="PTHR33516">
    <property type="entry name" value="LEXA REPRESSOR"/>
    <property type="match status" value="1"/>
</dbReference>
<evidence type="ECO:0000256" key="4">
    <source>
        <dbReference type="ARBA" id="ARBA00022813"/>
    </source>
</evidence>
<dbReference type="SUPFAM" id="SSF51306">
    <property type="entry name" value="LexA/Signal peptidase"/>
    <property type="match status" value="1"/>
</dbReference>
<keyword evidence="4 7" id="KW-0068">Autocatalytic cleavage</keyword>
<dbReference type="GO" id="GO:0003677">
    <property type="term" value="F:DNA binding"/>
    <property type="evidence" value="ECO:0007669"/>
    <property type="project" value="InterPro"/>
</dbReference>
<evidence type="ECO:0000256" key="7">
    <source>
        <dbReference type="RuleBase" id="RU003991"/>
    </source>
</evidence>
<dbReference type="PRINTS" id="PR00726">
    <property type="entry name" value="LEXASERPTASE"/>
</dbReference>
<dbReference type="InterPro" id="IPR039418">
    <property type="entry name" value="LexA-like"/>
</dbReference>
<dbReference type="InterPro" id="IPR036286">
    <property type="entry name" value="LexA/Signal_pep-like_sf"/>
</dbReference>
<dbReference type="GO" id="GO:0006355">
    <property type="term" value="P:regulation of DNA-templated transcription"/>
    <property type="evidence" value="ECO:0007669"/>
    <property type="project" value="InterPro"/>
</dbReference>
<dbReference type="Gene3D" id="2.10.109.10">
    <property type="entry name" value="Umud Fragment, subunit A"/>
    <property type="match status" value="1"/>
</dbReference>
<evidence type="ECO:0000256" key="5">
    <source>
        <dbReference type="ARBA" id="ARBA00023204"/>
    </source>
</evidence>
<feature type="region of interest" description="Disordered" evidence="8">
    <location>
        <begin position="1"/>
        <end position="21"/>
    </location>
</feature>
<dbReference type="RefSeq" id="WP_090701203.1">
    <property type="nucleotide sequence ID" value="NZ_FOSP01000024.1"/>
</dbReference>
<gene>
    <name evidence="10" type="ORF">SAMN05216302_102421</name>
</gene>
<comment type="similarity">
    <text evidence="1 7">Belongs to the peptidase S24 family.</text>
</comment>
<evidence type="ECO:0000259" key="9">
    <source>
        <dbReference type="Pfam" id="PF00717"/>
    </source>
</evidence>
<keyword evidence="11" id="KW-1185">Reference proteome</keyword>
<dbReference type="STRING" id="52441.SAMN05216302_102421"/>
<dbReference type="OrthoDB" id="9802364at2"/>
<feature type="compositionally biased region" description="Basic and acidic residues" evidence="8">
    <location>
        <begin position="8"/>
        <end position="21"/>
    </location>
</feature>
<dbReference type="CDD" id="cd06529">
    <property type="entry name" value="S24_LexA-like"/>
    <property type="match status" value="1"/>
</dbReference>
<sequence>MNKNQHGGKREGAGRKKRFDEPVTRLRVPESCVPAIETMLEQIMNRRQSGETFKNIMFPVKEPVLLKRPIFSSSVPAGFPSPADDYVEGQLDLNEYFVPHPSATFYVRVTGESMIGAGILPGDILIVDRSLDAVHDSIVIAVMDNELTVKRLYRKNGRIELRPENPAYPAIQLDQEMELVIWGVVSGVTRKL</sequence>
<dbReference type="NCBIfam" id="NF007621">
    <property type="entry name" value="PRK10276.1"/>
    <property type="match status" value="1"/>
</dbReference>
<evidence type="ECO:0000256" key="3">
    <source>
        <dbReference type="ARBA" id="ARBA00022801"/>
    </source>
</evidence>
<dbReference type="EMBL" id="FOSP01000024">
    <property type="protein sequence ID" value="SFK98135.1"/>
    <property type="molecule type" value="Genomic_DNA"/>
</dbReference>
<evidence type="ECO:0000256" key="6">
    <source>
        <dbReference type="ARBA" id="ARBA00023236"/>
    </source>
</evidence>
<accession>A0A1I4DXI0</accession>
<dbReference type="PANTHER" id="PTHR33516:SF2">
    <property type="entry name" value="LEXA REPRESSOR-RELATED"/>
    <property type="match status" value="1"/>
</dbReference>
<feature type="domain" description="Peptidase S24/S26A/S26B/S26C" evidence="9">
    <location>
        <begin position="69"/>
        <end position="185"/>
    </location>
</feature>
<dbReference type="GO" id="GO:0016787">
    <property type="term" value="F:hydrolase activity"/>
    <property type="evidence" value="ECO:0007669"/>
    <property type="project" value="UniProtKB-KW"/>
</dbReference>
<keyword evidence="6" id="KW-0742">SOS response</keyword>
<dbReference type="Proteomes" id="UP000199533">
    <property type="component" value="Unassembled WGS sequence"/>
</dbReference>
<keyword evidence="5" id="KW-0234">DNA repair</keyword>
<name>A0A1I4DXI0_9PROT</name>
<keyword evidence="3 7" id="KW-0378">Hydrolase</keyword>
<dbReference type="InterPro" id="IPR050077">
    <property type="entry name" value="LexA_repressor"/>
</dbReference>
<reference evidence="11" key="1">
    <citation type="submission" date="2016-10" db="EMBL/GenBank/DDBJ databases">
        <authorList>
            <person name="Varghese N."/>
            <person name="Submissions S."/>
        </authorList>
    </citation>
    <scope>NUCLEOTIDE SEQUENCE [LARGE SCALE GENOMIC DNA]</scope>
    <source>
        <strain evidence="11">Nm69</strain>
    </source>
</reference>
<evidence type="ECO:0000313" key="10">
    <source>
        <dbReference type="EMBL" id="SFK98135.1"/>
    </source>
</evidence>
<dbReference type="GO" id="GO:0009432">
    <property type="term" value="P:SOS response"/>
    <property type="evidence" value="ECO:0007669"/>
    <property type="project" value="UniProtKB-KW"/>
</dbReference>
<keyword evidence="2" id="KW-0227">DNA damage</keyword>
<evidence type="ECO:0000313" key="11">
    <source>
        <dbReference type="Proteomes" id="UP000199533"/>
    </source>
</evidence>
<dbReference type="InterPro" id="IPR015927">
    <property type="entry name" value="Peptidase_S24_S26A/B/C"/>
</dbReference>
<organism evidence="10 11">
    <name type="scientific">Nitrosomonas aestuarii</name>
    <dbReference type="NCBI Taxonomy" id="52441"/>
    <lineage>
        <taxon>Bacteria</taxon>
        <taxon>Pseudomonadati</taxon>
        <taxon>Pseudomonadota</taxon>
        <taxon>Betaproteobacteria</taxon>
        <taxon>Nitrosomonadales</taxon>
        <taxon>Nitrosomonadaceae</taxon>
        <taxon>Nitrosomonas</taxon>
    </lineage>
</organism>
<evidence type="ECO:0000256" key="1">
    <source>
        <dbReference type="ARBA" id="ARBA00007484"/>
    </source>
</evidence>
<dbReference type="Pfam" id="PF00717">
    <property type="entry name" value="Peptidase_S24"/>
    <property type="match status" value="1"/>
</dbReference>
<evidence type="ECO:0000256" key="8">
    <source>
        <dbReference type="SAM" id="MobiDB-lite"/>
    </source>
</evidence>
<dbReference type="GO" id="GO:0006281">
    <property type="term" value="P:DNA repair"/>
    <property type="evidence" value="ECO:0007669"/>
    <property type="project" value="UniProtKB-KW"/>
</dbReference>
<protein>
    <submittedName>
        <fullName evidence="10">SOS response UmuD protein. Serine peptidase. MEROPS family S24</fullName>
    </submittedName>
</protein>
<proteinExistence type="inferred from homology"/>